<dbReference type="AlphaFoldDB" id="A0A5C4TCV8"/>
<keyword evidence="1" id="KW-0812">Transmembrane</keyword>
<protein>
    <submittedName>
        <fullName evidence="2">Uncharacterized protein</fullName>
    </submittedName>
</protein>
<evidence type="ECO:0000256" key="1">
    <source>
        <dbReference type="SAM" id="Phobius"/>
    </source>
</evidence>
<dbReference type="Proteomes" id="UP000307943">
    <property type="component" value="Unassembled WGS sequence"/>
</dbReference>
<keyword evidence="1" id="KW-1133">Transmembrane helix</keyword>
<gene>
    <name evidence="2" type="ORF">FE784_09215</name>
</gene>
<comment type="caution">
    <text evidence="2">The sequence shown here is derived from an EMBL/GenBank/DDBJ whole genome shotgun (WGS) entry which is preliminary data.</text>
</comment>
<keyword evidence="3" id="KW-1185">Reference proteome</keyword>
<dbReference type="EMBL" id="VDCQ01000009">
    <property type="protein sequence ID" value="TNJ66735.1"/>
    <property type="molecule type" value="Genomic_DNA"/>
</dbReference>
<proteinExistence type="predicted"/>
<name>A0A5C4TCV8_9BACL</name>
<keyword evidence="1" id="KW-0472">Membrane</keyword>
<dbReference type="RefSeq" id="WP_139601901.1">
    <property type="nucleotide sequence ID" value="NZ_VDCQ01000009.1"/>
</dbReference>
<accession>A0A5C4TCV8</accession>
<sequence>MTYVWGLVLLVFVPVMAGLMIAFSWLSHAAVRRMIGRKHQALEEIHLTNRIPASWTEKYDRKLRSLARSGSGSEGAEAAKWSRRKREKIVSELDRLIEYTRRTKLVAEEEVRGALLDDLEMLRSEWRMRGQGG</sequence>
<reference evidence="2 3" key="1">
    <citation type="submission" date="2019-05" db="EMBL/GenBank/DDBJ databases">
        <title>We sequenced the genome of Paenibacillus hemerocallicola KCTC 33185 for further insight into its adaptation and study the phylogeny of Paenibacillus.</title>
        <authorList>
            <person name="Narsing Rao M.P."/>
        </authorList>
    </citation>
    <scope>NUCLEOTIDE SEQUENCE [LARGE SCALE GENOMIC DNA]</scope>
    <source>
        <strain evidence="2 3">KCTC 33185</strain>
    </source>
</reference>
<feature type="transmembrane region" description="Helical" evidence="1">
    <location>
        <begin position="6"/>
        <end position="31"/>
    </location>
</feature>
<dbReference type="OrthoDB" id="2610130at2"/>
<evidence type="ECO:0000313" key="2">
    <source>
        <dbReference type="EMBL" id="TNJ66735.1"/>
    </source>
</evidence>
<organism evidence="2 3">
    <name type="scientific">Paenibacillus hemerocallicola</name>
    <dbReference type="NCBI Taxonomy" id="1172614"/>
    <lineage>
        <taxon>Bacteria</taxon>
        <taxon>Bacillati</taxon>
        <taxon>Bacillota</taxon>
        <taxon>Bacilli</taxon>
        <taxon>Bacillales</taxon>
        <taxon>Paenibacillaceae</taxon>
        <taxon>Paenibacillus</taxon>
    </lineage>
</organism>
<evidence type="ECO:0000313" key="3">
    <source>
        <dbReference type="Proteomes" id="UP000307943"/>
    </source>
</evidence>